<dbReference type="Proteomes" id="UP000887568">
    <property type="component" value="Unplaced"/>
</dbReference>
<evidence type="ECO:0000256" key="1">
    <source>
        <dbReference type="SAM" id="SignalP"/>
    </source>
</evidence>
<sequence length="330" mass="37222">MERILNLRTLLMILQAWAIVGFVSFDSADSLTSMMTPREQKVPEGEIFELKCVSRRVLTNGSRVRNELYKVEGDSRSYLSPSEANAGETNYTMPGPDRATVTTIFRLQAKENSAGRYGCVPILENATRPATFTSNQKRREVTVQVCSEPELEVEDIESDGELIYVGAESCGYNGELTWRVNGRQAPRRSTPDDERFPVVEREDSSLKIRSARCHDETIHNTCEVTAVFTYISAEKRVTSASKTKQIPDCCVQDVFLPTTEIETNADTTTKASSPAIFPTRSVDVDEKEVLALEKQVLKLKLEALPMQIRFLRRLNRDHSQGRDMEKVEDI</sequence>
<evidence type="ECO:0000313" key="2">
    <source>
        <dbReference type="EnsemblMetazoa" id="XP_038062298.1"/>
    </source>
</evidence>
<dbReference type="OrthoDB" id="10443852at2759"/>
<dbReference type="EnsemblMetazoa" id="XM_038206370.1">
    <property type="protein sequence ID" value="XP_038062298.1"/>
    <property type="gene ID" value="LOC119732721"/>
</dbReference>
<keyword evidence="1" id="KW-0732">Signal</keyword>
<organism evidence="2 3">
    <name type="scientific">Patiria miniata</name>
    <name type="common">Bat star</name>
    <name type="synonym">Asterina miniata</name>
    <dbReference type="NCBI Taxonomy" id="46514"/>
    <lineage>
        <taxon>Eukaryota</taxon>
        <taxon>Metazoa</taxon>
        <taxon>Echinodermata</taxon>
        <taxon>Eleutherozoa</taxon>
        <taxon>Asterozoa</taxon>
        <taxon>Asteroidea</taxon>
        <taxon>Valvatacea</taxon>
        <taxon>Valvatida</taxon>
        <taxon>Asterinidae</taxon>
        <taxon>Patiria</taxon>
    </lineage>
</organism>
<keyword evidence="3" id="KW-1185">Reference proteome</keyword>
<dbReference type="OMA" id="MQIRFLR"/>
<dbReference type="GeneID" id="119732721"/>
<reference evidence="2" key="1">
    <citation type="submission" date="2022-11" db="UniProtKB">
        <authorList>
            <consortium name="EnsemblMetazoa"/>
        </authorList>
    </citation>
    <scope>IDENTIFICATION</scope>
</reference>
<evidence type="ECO:0008006" key="4">
    <source>
        <dbReference type="Google" id="ProtNLM"/>
    </source>
</evidence>
<protein>
    <recommendedName>
        <fullName evidence="4">Ig-like domain-containing protein</fullName>
    </recommendedName>
</protein>
<dbReference type="RefSeq" id="XP_038062298.1">
    <property type="nucleotide sequence ID" value="XM_038206370.1"/>
</dbReference>
<name>A0A914AF05_PATMI</name>
<feature type="signal peptide" evidence="1">
    <location>
        <begin position="1"/>
        <end position="18"/>
    </location>
</feature>
<accession>A0A914AF05</accession>
<dbReference type="AlphaFoldDB" id="A0A914AF05"/>
<feature type="chain" id="PRO_5037816350" description="Ig-like domain-containing protein" evidence="1">
    <location>
        <begin position="19"/>
        <end position="330"/>
    </location>
</feature>
<evidence type="ECO:0000313" key="3">
    <source>
        <dbReference type="Proteomes" id="UP000887568"/>
    </source>
</evidence>
<proteinExistence type="predicted"/>